<dbReference type="GO" id="GO:0030425">
    <property type="term" value="C:dendrite"/>
    <property type="evidence" value="ECO:0007669"/>
    <property type="project" value="TreeGrafter"/>
</dbReference>
<keyword evidence="3 8" id="KW-0812">Transmembrane</keyword>
<evidence type="ECO:0000313" key="9">
    <source>
        <dbReference type="EMBL" id="KAK9512528.1"/>
    </source>
</evidence>
<comment type="caution">
    <text evidence="9">The sequence shown here is derived from an EMBL/GenBank/DDBJ whole genome shotgun (WGS) entry which is preliminary data.</text>
</comment>
<dbReference type="GO" id="GO:0008049">
    <property type="term" value="P:male courtship behavior"/>
    <property type="evidence" value="ECO:0007669"/>
    <property type="project" value="TreeGrafter"/>
</dbReference>
<reference evidence="9 10" key="1">
    <citation type="submission" date="2022-12" db="EMBL/GenBank/DDBJ databases">
        <title>Chromosome-level genome assembly of true bugs.</title>
        <authorList>
            <person name="Ma L."/>
            <person name="Li H."/>
        </authorList>
    </citation>
    <scope>NUCLEOTIDE SEQUENCE [LARGE SCALE GENOMIC DNA]</scope>
    <source>
        <strain evidence="9">Lab_2022b</strain>
    </source>
</reference>
<dbReference type="Proteomes" id="UP001461498">
    <property type="component" value="Unassembled WGS sequence"/>
</dbReference>
<organism evidence="9 10">
    <name type="scientific">Rhynocoris fuscipes</name>
    <dbReference type="NCBI Taxonomy" id="488301"/>
    <lineage>
        <taxon>Eukaryota</taxon>
        <taxon>Metazoa</taxon>
        <taxon>Ecdysozoa</taxon>
        <taxon>Arthropoda</taxon>
        <taxon>Hexapoda</taxon>
        <taxon>Insecta</taxon>
        <taxon>Pterygota</taxon>
        <taxon>Neoptera</taxon>
        <taxon>Paraneoptera</taxon>
        <taxon>Hemiptera</taxon>
        <taxon>Heteroptera</taxon>
        <taxon>Panheteroptera</taxon>
        <taxon>Cimicomorpha</taxon>
        <taxon>Reduviidae</taxon>
        <taxon>Harpactorinae</taxon>
        <taxon>Harpactorini</taxon>
        <taxon>Rhynocoris</taxon>
    </lineage>
</organism>
<name>A0AAW1DQK7_9HEMI</name>
<accession>A0AAW1DQK7</accession>
<gene>
    <name evidence="9" type="ORF">O3M35_000931</name>
</gene>
<dbReference type="AlphaFoldDB" id="A0AAW1DQK7"/>
<evidence type="ECO:0000256" key="4">
    <source>
        <dbReference type="ARBA" id="ARBA00022989"/>
    </source>
</evidence>
<evidence type="ECO:0000256" key="8">
    <source>
        <dbReference type="SAM" id="Phobius"/>
    </source>
</evidence>
<keyword evidence="5 8" id="KW-0472">Membrane</keyword>
<evidence type="ECO:0000256" key="5">
    <source>
        <dbReference type="ARBA" id="ARBA00023136"/>
    </source>
</evidence>
<evidence type="ECO:0000256" key="7">
    <source>
        <dbReference type="ARBA" id="ARBA00023224"/>
    </source>
</evidence>
<feature type="transmembrane region" description="Helical" evidence="8">
    <location>
        <begin position="12"/>
        <end position="28"/>
    </location>
</feature>
<dbReference type="GO" id="GO:0043025">
    <property type="term" value="C:neuronal cell body"/>
    <property type="evidence" value="ECO:0007669"/>
    <property type="project" value="TreeGrafter"/>
</dbReference>
<dbReference type="GO" id="GO:0030424">
    <property type="term" value="C:axon"/>
    <property type="evidence" value="ECO:0007669"/>
    <property type="project" value="TreeGrafter"/>
</dbReference>
<dbReference type="GO" id="GO:0050909">
    <property type="term" value="P:sensory perception of taste"/>
    <property type="evidence" value="ECO:0007669"/>
    <property type="project" value="InterPro"/>
</dbReference>
<feature type="transmembrane region" description="Helical" evidence="8">
    <location>
        <begin position="104"/>
        <end position="124"/>
    </location>
</feature>
<keyword evidence="7" id="KW-0807">Transducer</keyword>
<feature type="transmembrane region" description="Helical" evidence="8">
    <location>
        <begin position="40"/>
        <end position="67"/>
    </location>
</feature>
<keyword evidence="6" id="KW-0675">Receptor</keyword>
<evidence type="ECO:0000256" key="6">
    <source>
        <dbReference type="ARBA" id="ARBA00023170"/>
    </source>
</evidence>
<dbReference type="Pfam" id="PF08395">
    <property type="entry name" value="7tm_7"/>
    <property type="match status" value="1"/>
</dbReference>
<keyword evidence="10" id="KW-1185">Reference proteome</keyword>
<evidence type="ECO:0000313" key="10">
    <source>
        <dbReference type="Proteomes" id="UP001461498"/>
    </source>
</evidence>
<comment type="subcellular location">
    <subcellularLocation>
        <location evidence="1">Cell membrane</location>
        <topology evidence="1">Multi-pass membrane protein</topology>
    </subcellularLocation>
</comment>
<evidence type="ECO:0000256" key="2">
    <source>
        <dbReference type="ARBA" id="ARBA00022475"/>
    </source>
</evidence>
<dbReference type="GO" id="GO:0007165">
    <property type="term" value="P:signal transduction"/>
    <property type="evidence" value="ECO:0007669"/>
    <property type="project" value="UniProtKB-KW"/>
</dbReference>
<dbReference type="GO" id="GO:0005886">
    <property type="term" value="C:plasma membrane"/>
    <property type="evidence" value="ECO:0007669"/>
    <property type="project" value="UniProtKB-SubCell"/>
</dbReference>
<evidence type="ECO:0008006" key="11">
    <source>
        <dbReference type="Google" id="ProtNLM"/>
    </source>
</evidence>
<dbReference type="PANTHER" id="PTHR21143:SF133">
    <property type="entry name" value="GUSTATORY AND PHEROMONE RECEPTOR 32A-RELATED"/>
    <property type="match status" value="1"/>
</dbReference>
<evidence type="ECO:0000256" key="1">
    <source>
        <dbReference type="ARBA" id="ARBA00004651"/>
    </source>
</evidence>
<proteinExistence type="predicted"/>
<dbReference type="InterPro" id="IPR013604">
    <property type="entry name" value="7TM_chemorcpt"/>
</dbReference>
<sequence length="282" mass="32542">MFPEFNYHFIKIYDPIFVSVSSIIWAIYEATVSTSGALFIISYSYILILSTLFTCTVTSIKLSFIYLKNCINEYGVSNRLPIILNAHYLMIDCCKYVNSLYGPLLLGLSAFMFILSTTGSYLLIQTEIELSEEITIIFFILASSYQLFKITELCTSTCEHSLKINDKLSKLIHTDYKGKHCDYKYITLVHVAFNRKPVFTAHNFFNINRNMIASMLAFTCTYIIVLIQFDLTFNNKDDDHQQNIVNSEMSEDVDIEHLDHDRGFDKMKITAFSVCNWDFKGV</sequence>
<keyword evidence="2" id="KW-1003">Cell membrane</keyword>
<feature type="transmembrane region" description="Helical" evidence="8">
    <location>
        <begin position="211"/>
        <end position="229"/>
    </location>
</feature>
<keyword evidence="4 8" id="KW-1133">Transmembrane helix</keyword>
<dbReference type="EMBL" id="JAPXFL010000001">
    <property type="protein sequence ID" value="KAK9512528.1"/>
    <property type="molecule type" value="Genomic_DNA"/>
</dbReference>
<dbReference type="PANTHER" id="PTHR21143">
    <property type="entry name" value="INVERTEBRATE GUSTATORY RECEPTOR"/>
    <property type="match status" value="1"/>
</dbReference>
<protein>
    <recommendedName>
        <fullName evidence="11">Gustatory receptor</fullName>
    </recommendedName>
</protein>
<evidence type="ECO:0000256" key="3">
    <source>
        <dbReference type="ARBA" id="ARBA00022692"/>
    </source>
</evidence>
<dbReference type="GO" id="GO:0007635">
    <property type="term" value="P:chemosensory behavior"/>
    <property type="evidence" value="ECO:0007669"/>
    <property type="project" value="TreeGrafter"/>
</dbReference>